<keyword evidence="2" id="KW-1185">Reference proteome</keyword>
<dbReference type="InterPro" id="IPR019635">
    <property type="entry name" value="DUF2500"/>
</dbReference>
<proteinExistence type="predicted"/>
<sequence>MPLYFLVAIALLIVLGLWVFSRFYQKHILGQQAPEQSAMVVVIDKQSVDIDDAAPGEEDKEYWIYVQKGRFGPKREFQVGVHYYHALSPGDKGELTYQGGKFIHFSRQKQ</sequence>
<dbReference type="RefSeq" id="WP_205159112.1">
    <property type="nucleotide sequence ID" value="NZ_JAFEUM010000006.1"/>
</dbReference>
<name>A0ABS2HNX2_9VIBR</name>
<dbReference type="Pfam" id="PF10694">
    <property type="entry name" value="DUF2500"/>
    <property type="match status" value="1"/>
</dbReference>
<reference evidence="1 2" key="1">
    <citation type="submission" date="2021-02" db="EMBL/GenBank/DDBJ databases">
        <authorList>
            <person name="Park J.-S."/>
        </authorList>
    </citation>
    <scope>NUCLEOTIDE SEQUENCE [LARGE SCALE GENOMIC DNA]</scope>
    <source>
        <strain evidence="1 2">188UL20-2</strain>
    </source>
</reference>
<protein>
    <submittedName>
        <fullName evidence="1">DUF2500 domain-containing protein</fullName>
    </submittedName>
</protein>
<evidence type="ECO:0000313" key="2">
    <source>
        <dbReference type="Proteomes" id="UP000809621"/>
    </source>
</evidence>
<evidence type="ECO:0000313" key="1">
    <source>
        <dbReference type="EMBL" id="MBM7037587.1"/>
    </source>
</evidence>
<organism evidence="1 2">
    <name type="scientific">Vibrio ulleungensis</name>
    <dbReference type="NCBI Taxonomy" id="2807619"/>
    <lineage>
        <taxon>Bacteria</taxon>
        <taxon>Pseudomonadati</taxon>
        <taxon>Pseudomonadota</taxon>
        <taxon>Gammaproteobacteria</taxon>
        <taxon>Vibrionales</taxon>
        <taxon>Vibrionaceae</taxon>
        <taxon>Vibrio</taxon>
    </lineage>
</organism>
<gene>
    <name evidence="1" type="ORF">JQC93_14345</name>
</gene>
<dbReference type="Proteomes" id="UP000809621">
    <property type="component" value="Unassembled WGS sequence"/>
</dbReference>
<accession>A0ABS2HNX2</accession>
<dbReference type="EMBL" id="JAFEUM010000006">
    <property type="protein sequence ID" value="MBM7037587.1"/>
    <property type="molecule type" value="Genomic_DNA"/>
</dbReference>
<dbReference type="Gene3D" id="2.40.50.660">
    <property type="match status" value="1"/>
</dbReference>
<comment type="caution">
    <text evidence="1">The sequence shown here is derived from an EMBL/GenBank/DDBJ whole genome shotgun (WGS) entry which is preliminary data.</text>
</comment>